<keyword evidence="4" id="KW-1185">Reference proteome</keyword>
<feature type="region of interest" description="Disordered" evidence="1">
    <location>
        <begin position="430"/>
        <end position="455"/>
    </location>
</feature>
<dbReference type="Gene3D" id="3.40.50.720">
    <property type="entry name" value="NAD(P)-binding Rossmann-like Domain"/>
    <property type="match status" value="1"/>
</dbReference>
<feature type="domain" description="RmlD-like substrate binding" evidence="2">
    <location>
        <begin position="159"/>
        <end position="282"/>
    </location>
</feature>
<protein>
    <recommendedName>
        <fullName evidence="2">RmlD-like substrate binding domain-containing protein</fullName>
    </recommendedName>
</protein>
<dbReference type="InterPro" id="IPR029903">
    <property type="entry name" value="RmlD-like-bd"/>
</dbReference>
<reference evidence="3 4" key="1">
    <citation type="submission" date="2024-10" db="EMBL/GenBank/DDBJ databases">
        <title>Updated reference genomes for cyclostephanoid diatoms.</title>
        <authorList>
            <person name="Roberts W.R."/>
            <person name="Alverson A.J."/>
        </authorList>
    </citation>
    <scope>NUCLEOTIDE SEQUENCE [LARGE SCALE GENOMIC DNA]</scope>
    <source>
        <strain evidence="3 4">AJA276-08</strain>
    </source>
</reference>
<comment type="caution">
    <text evidence="3">The sequence shown here is derived from an EMBL/GenBank/DDBJ whole genome shotgun (WGS) entry which is preliminary data.</text>
</comment>
<name>A0ABD3MCR8_9STRA</name>
<dbReference type="Proteomes" id="UP001530315">
    <property type="component" value="Unassembled WGS sequence"/>
</dbReference>
<feature type="compositionally biased region" description="Basic and acidic residues" evidence="1">
    <location>
        <begin position="1"/>
        <end position="14"/>
    </location>
</feature>
<accession>A0ABD3MCR8</accession>
<dbReference type="CDD" id="cd05254">
    <property type="entry name" value="dTDP_HR_like_SDR_e"/>
    <property type="match status" value="1"/>
</dbReference>
<dbReference type="EMBL" id="JALLAZ020001842">
    <property type="protein sequence ID" value="KAL3761900.1"/>
    <property type="molecule type" value="Genomic_DNA"/>
</dbReference>
<evidence type="ECO:0000259" key="2">
    <source>
        <dbReference type="Pfam" id="PF04321"/>
    </source>
</evidence>
<evidence type="ECO:0000256" key="1">
    <source>
        <dbReference type="SAM" id="MobiDB-lite"/>
    </source>
</evidence>
<dbReference type="Pfam" id="PF04321">
    <property type="entry name" value="RmlD_sub_bind"/>
    <property type="match status" value="1"/>
</dbReference>
<evidence type="ECO:0000313" key="4">
    <source>
        <dbReference type="Proteomes" id="UP001530315"/>
    </source>
</evidence>
<dbReference type="PANTHER" id="PTHR10491">
    <property type="entry name" value="DTDP-4-DEHYDRORHAMNOSE REDUCTASE"/>
    <property type="match status" value="1"/>
</dbReference>
<evidence type="ECO:0000313" key="3">
    <source>
        <dbReference type="EMBL" id="KAL3761900.1"/>
    </source>
</evidence>
<sequence length="499" mass="54434">MDSKPPSSSDEHSKPPSWEGWSEDAGLSFGLELQSPYAEYLVDGTKTIETRSYPVPAGLMRRRIDVLRSDGGVDGVSSVPDMTALSALGDESNHNSPSSSSSSLVRVGWCTFVRSFRYVSRRLGHTRLRVEHYHEHFPPPAGNDDDDIDDPPREVCLEGLDLLNFEATTDLLDRHRPDVIVHCAAERRPDYFERAPVESMRLNVEATRHLARECARLGMEKSDGGEGGSAGPYLIYVSTEYVFDGGSESGVYPPYRPGSATNPLNEYGRSKLEGERVVREILNDPTTTTTTSRGVAEGGGENATVIGRGGRGIIVRVPLLYGEDCRDLGESPALETMEAFLPPTAAAAAAVARTPTTKKTIDDWALRFPTSAEDVARVLKVVIDRILEGDFRSADCPPSCPPGDTYHVSSPHGITKYELMRLQARAMNIPTSEVDERTVGDSSGPPKDSAPRPRCTQLDCGETWTALGSNGVDLTHEFVSLECGMKRALGGFPERFARM</sequence>
<dbReference type="SUPFAM" id="SSF51735">
    <property type="entry name" value="NAD(P)-binding Rossmann-fold domains"/>
    <property type="match status" value="1"/>
</dbReference>
<organism evidence="3 4">
    <name type="scientific">Stephanodiscus triporus</name>
    <dbReference type="NCBI Taxonomy" id="2934178"/>
    <lineage>
        <taxon>Eukaryota</taxon>
        <taxon>Sar</taxon>
        <taxon>Stramenopiles</taxon>
        <taxon>Ochrophyta</taxon>
        <taxon>Bacillariophyta</taxon>
        <taxon>Coscinodiscophyceae</taxon>
        <taxon>Thalassiosirophycidae</taxon>
        <taxon>Stephanodiscales</taxon>
        <taxon>Stephanodiscaceae</taxon>
        <taxon>Stephanodiscus</taxon>
    </lineage>
</organism>
<dbReference type="PANTHER" id="PTHR10491:SF4">
    <property type="entry name" value="METHIONINE ADENOSYLTRANSFERASE 2 SUBUNIT BETA"/>
    <property type="match status" value="1"/>
</dbReference>
<dbReference type="InterPro" id="IPR005913">
    <property type="entry name" value="dTDP_dehydrorham_reduct"/>
</dbReference>
<gene>
    <name evidence="3" type="ORF">ACHAW5_006129</name>
</gene>
<feature type="region of interest" description="Disordered" evidence="1">
    <location>
        <begin position="1"/>
        <end position="21"/>
    </location>
</feature>
<dbReference type="AlphaFoldDB" id="A0ABD3MCR8"/>
<dbReference type="InterPro" id="IPR036291">
    <property type="entry name" value="NAD(P)-bd_dom_sf"/>
</dbReference>
<proteinExistence type="predicted"/>